<evidence type="ECO:0000313" key="9">
    <source>
        <dbReference type="Proteomes" id="UP000009328"/>
    </source>
</evidence>
<dbReference type="EC" id="5.2.1.8" evidence="2 6"/>
<comment type="catalytic activity">
    <reaction evidence="1 6">
        <text>[protein]-peptidylproline (omega=180) = [protein]-peptidylproline (omega=0)</text>
        <dbReference type="Rhea" id="RHEA:16237"/>
        <dbReference type="Rhea" id="RHEA-COMP:10747"/>
        <dbReference type="Rhea" id="RHEA-COMP:10748"/>
        <dbReference type="ChEBI" id="CHEBI:83833"/>
        <dbReference type="ChEBI" id="CHEBI:83834"/>
        <dbReference type="EC" id="5.2.1.8"/>
    </reaction>
</comment>
<dbReference type="PROSITE" id="PS50059">
    <property type="entry name" value="FKBP_PPIASE"/>
    <property type="match status" value="1"/>
</dbReference>
<name>K0KHQ9_WICCF</name>
<keyword evidence="9" id="KW-1185">Reference proteome</keyword>
<dbReference type="eggNOG" id="KOG0549">
    <property type="taxonomic scope" value="Eukaryota"/>
</dbReference>
<dbReference type="EMBL" id="CAIF01000028">
    <property type="protein sequence ID" value="CCH41707.1"/>
    <property type="molecule type" value="Genomic_DNA"/>
</dbReference>
<dbReference type="Pfam" id="PF00254">
    <property type="entry name" value="FKBP_C"/>
    <property type="match status" value="1"/>
</dbReference>
<dbReference type="STRING" id="1206466.K0KHQ9"/>
<dbReference type="InterPro" id="IPR001179">
    <property type="entry name" value="PPIase_FKBP_dom"/>
</dbReference>
<evidence type="ECO:0000256" key="2">
    <source>
        <dbReference type="ARBA" id="ARBA00013194"/>
    </source>
</evidence>
<keyword evidence="4 6" id="KW-0413">Isomerase</keyword>
<dbReference type="AlphaFoldDB" id="K0KHQ9"/>
<dbReference type="PANTHER" id="PTHR45779">
    <property type="entry name" value="PEPTIDYLPROLYL ISOMERASE"/>
    <property type="match status" value="1"/>
</dbReference>
<evidence type="ECO:0000313" key="8">
    <source>
        <dbReference type="EMBL" id="CCH41707.1"/>
    </source>
</evidence>
<dbReference type="GO" id="GO:0003755">
    <property type="term" value="F:peptidyl-prolyl cis-trans isomerase activity"/>
    <property type="evidence" value="ECO:0007669"/>
    <property type="project" value="UniProtKB-KW"/>
</dbReference>
<feature type="domain" description="PPIase FKBP-type" evidence="7">
    <location>
        <begin position="61"/>
        <end position="150"/>
    </location>
</feature>
<evidence type="ECO:0000259" key="7">
    <source>
        <dbReference type="PROSITE" id="PS50059"/>
    </source>
</evidence>
<organism evidence="8 9">
    <name type="scientific">Wickerhamomyces ciferrii (strain ATCC 14091 / BCRC 22168 / CBS 111 / JCM 3599 / NBRC 0793 / NRRL Y-1031 F-60-10)</name>
    <name type="common">Yeast</name>
    <name type="synonym">Pichia ciferrii</name>
    <dbReference type="NCBI Taxonomy" id="1206466"/>
    <lineage>
        <taxon>Eukaryota</taxon>
        <taxon>Fungi</taxon>
        <taxon>Dikarya</taxon>
        <taxon>Ascomycota</taxon>
        <taxon>Saccharomycotina</taxon>
        <taxon>Saccharomycetes</taxon>
        <taxon>Phaffomycetales</taxon>
        <taxon>Wickerhamomycetaceae</taxon>
        <taxon>Wickerhamomyces</taxon>
    </lineage>
</organism>
<evidence type="ECO:0000256" key="6">
    <source>
        <dbReference type="PROSITE-ProRule" id="PRU00277"/>
    </source>
</evidence>
<dbReference type="PANTHER" id="PTHR45779:SF7">
    <property type="entry name" value="PEPTIDYLPROLYL ISOMERASE"/>
    <property type="match status" value="1"/>
</dbReference>
<dbReference type="HOGENOM" id="CLU_013615_8_2_1"/>
<proteinExistence type="inferred from homology"/>
<dbReference type="GO" id="GO:0005783">
    <property type="term" value="C:endoplasmic reticulum"/>
    <property type="evidence" value="ECO:0007669"/>
    <property type="project" value="TreeGrafter"/>
</dbReference>
<keyword evidence="3 6" id="KW-0697">Rotamase</keyword>
<protein>
    <recommendedName>
        <fullName evidence="2 6">peptidylprolyl isomerase</fullName>
        <ecNumber evidence="2 6">5.2.1.8</ecNumber>
    </recommendedName>
</protein>
<dbReference type="SUPFAM" id="SSF54534">
    <property type="entry name" value="FKBP-like"/>
    <property type="match status" value="1"/>
</dbReference>
<reference evidence="8 9" key="1">
    <citation type="journal article" date="2012" name="Eukaryot. Cell">
        <title>Draft genome sequence of Wickerhamomyces ciferrii NRRL Y-1031 F-60-10.</title>
        <authorList>
            <person name="Schneider J."/>
            <person name="Andrea H."/>
            <person name="Blom J."/>
            <person name="Jaenicke S."/>
            <person name="Ruckert C."/>
            <person name="Schorsch C."/>
            <person name="Szczepanowski R."/>
            <person name="Farwick M."/>
            <person name="Goesmann A."/>
            <person name="Puhler A."/>
            <person name="Schaffer S."/>
            <person name="Tauch A."/>
            <person name="Kohler T."/>
            <person name="Brinkrolf K."/>
        </authorList>
    </citation>
    <scope>NUCLEOTIDE SEQUENCE [LARGE SCALE GENOMIC DNA]</scope>
    <source>
        <strain evidence="9">ATCC 14091 / BCRC 22168 / CBS 111 / JCM 3599 / NBRC 0793 / NRRL Y-1031 F-60-10</strain>
    </source>
</reference>
<dbReference type="InterPro" id="IPR046357">
    <property type="entry name" value="PPIase_dom_sf"/>
</dbReference>
<accession>K0KHQ9</accession>
<evidence type="ECO:0000256" key="1">
    <source>
        <dbReference type="ARBA" id="ARBA00000971"/>
    </source>
</evidence>
<evidence type="ECO:0000256" key="5">
    <source>
        <dbReference type="ARBA" id="ARBA00024206"/>
    </source>
</evidence>
<comment type="similarity">
    <text evidence="5">Belongs to the FKBP-type PPIase family. FKBP2 subfamily.</text>
</comment>
<sequence length="160" mass="17653">MGFLYDGIHTKHSLYETKMKLLSIFTALFSLLALVIAEEKLQIGITKKIPTDECLRKVQKGDTVQVHYSGFLKEDNSKFDSSLDRGQPLEVKAGVGQLISGFDTGLLNMCIGEKRKLTIPSHLGYGKRGAGRSIPPDADLIFTIELVGIKGYTPPVRDEL</sequence>
<dbReference type="InterPro" id="IPR044609">
    <property type="entry name" value="FKBP2/11"/>
</dbReference>
<dbReference type="InParanoid" id="K0KHQ9"/>
<dbReference type="Proteomes" id="UP000009328">
    <property type="component" value="Unassembled WGS sequence"/>
</dbReference>
<gene>
    <name evidence="8" type="ORF">BN7_1248</name>
</gene>
<dbReference type="FunCoup" id="K0KHQ9">
    <property type="interactions" value="560"/>
</dbReference>
<evidence type="ECO:0000256" key="4">
    <source>
        <dbReference type="ARBA" id="ARBA00023235"/>
    </source>
</evidence>
<dbReference type="Gene3D" id="3.10.50.40">
    <property type="match status" value="1"/>
</dbReference>
<evidence type="ECO:0000256" key="3">
    <source>
        <dbReference type="ARBA" id="ARBA00023110"/>
    </source>
</evidence>
<dbReference type="FunFam" id="3.10.50.40:FF:000006">
    <property type="entry name" value="Peptidyl-prolyl cis-trans isomerase"/>
    <property type="match status" value="1"/>
</dbReference>
<comment type="caution">
    <text evidence="8">The sequence shown here is derived from an EMBL/GenBank/DDBJ whole genome shotgun (WGS) entry which is preliminary data.</text>
</comment>